<name>F4Q1K1_CACFS</name>
<reference evidence="2" key="1">
    <citation type="journal article" date="2011" name="Genome Res.">
        <title>Phylogeny-wide analysis of social amoeba genomes highlights ancient origins for complex intercellular communication.</title>
        <authorList>
            <person name="Heidel A.J."/>
            <person name="Lawal H.M."/>
            <person name="Felder M."/>
            <person name="Schilde C."/>
            <person name="Helps N.R."/>
            <person name="Tunggal B."/>
            <person name="Rivero F."/>
            <person name="John U."/>
            <person name="Schleicher M."/>
            <person name="Eichinger L."/>
            <person name="Platzer M."/>
            <person name="Noegel A.A."/>
            <person name="Schaap P."/>
            <person name="Gloeckner G."/>
        </authorList>
    </citation>
    <scope>NUCLEOTIDE SEQUENCE [LARGE SCALE GENOMIC DNA]</scope>
    <source>
        <strain evidence="2">SH3</strain>
    </source>
</reference>
<dbReference type="GeneID" id="14870557"/>
<accession>F4Q1K1</accession>
<dbReference type="PANTHER" id="PTHR46586:SF3">
    <property type="entry name" value="ANKYRIN REPEAT-CONTAINING PROTEIN"/>
    <property type="match status" value="1"/>
</dbReference>
<dbReference type="Pfam" id="PF12796">
    <property type="entry name" value="Ank_2"/>
    <property type="match status" value="1"/>
</dbReference>
<dbReference type="Gene3D" id="1.25.40.20">
    <property type="entry name" value="Ankyrin repeat-containing domain"/>
    <property type="match status" value="3"/>
</dbReference>
<keyword evidence="2" id="KW-1185">Reference proteome</keyword>
<dbReference type="SUPFAM" id="SSF48403">
    <property type="entry name" value="Ankyrin repeat"/>
    <property type="match status" value="1"/>
</dbReference>
<gene>
    <name evidence="1" type="ORF">DFA_04198</name>
</gene>
<dbReference type="InterPro" id="IPR036770">
    <property type="entry name" value="Ankyrin_rpt-contain_sf"/>
</dbReference>
<evidence type="ECO:0000313" key="1">
    <source>
        <dbReference type="EMBL" id="EGG18702.1"/>
    </source>
</evidence>
<dbReference type="Proteomes" id="UP000007797">
    <property type="component" value="Unassembled WGS sequence"/>
</dbReference>
<dbReference type="STRING" id="1054147.F4Q1K1"/>
<dbReference type="EMBL" id="GL883018">
    <property type="protein sequence ID" value="EGG18702.1"/>
    <property type="molecule type" value="Genomic_DNA"/>
</dbReference>
<evidence type="ECO:0000313" key="2">
    <source>
        <dbReference type="Proteomes" id="UP000007797"/>
    </source>
</evidence>
<evidence type="ECO:0008006" key="3">
    <source>
        <dbReference type="Google" id="ProtNLM"/>
    </source>
</evidence>
<dbReference type="OrthoDB" id="76098at2759"/>
<dbReference type="KEGG" id="dfa:DFA_04198"/>
<dbReference type="SMART" id="SM00248">
    <property type="entry name" value="ANK"/>
    <property type="match status" value="5"/>
</dbReference>
<protein>
    <recommendedName>
        <fullName evidence="3">Ankyrin repeat-containing protein</fullName>
    </recommendedName>
</protein>
<dbReference type="OMA" id="MEYSPAN"/>
<dbReference type="InterPro" id="IPR052050">
    <property type="entry name" value="SecEffector_AnkRepeat"/>
</dbReference>
<proteinExistence type="predicted"/>
<dbReference type="RefSeq" id="XP_004366606.1">
    <property type="nucleotide sequence ID" value="XM_004366549.1"/>
</dbReference>
<sequence length="647" mass="74459">MDLTTIKCKVCGTFESTSIDAFRLHGINHCIPSVARYFGFTQEQLLEQLQLHQQQQYDEITRENNSTLIADSSSNDNLPNTTTLFKSLIKSPYIRQTIFYQIKEIGYKIINRHESYCGRDHVGKDIIKLPHLGMISKFAMPWNFIKHYLPNKDKVLPKRRWYVISRYCSHQNATLDTLLKLLEWSPDYDPQDQFERCHQNLFYNVASKGHRDILELLLKRYPNIYMNGKYSALNVASEKGHLSTVHLLCSIKGMYCTPDAMDGAAEKGHLDIVKYLDQNRTEGCTTMAINLAAKNGHLDIVQYLKVHQRAGCTTMAIDLAATNGHLNVLKWLDNNYKTKVGCTEYAMDMASENGHFQIVQWLHNNRSVGCTTRAMDHAKSLEIFEYLHRAGKTCTSLAMDNACLKGDLDFVKYLYYNRTEGYSEAAIINACTSGNLELIKVCHMNEVCPPEAVDAAIENECSLDVIQYLDQECTINGLKYAIYKDRLDIFQYLHRRYPNSTHMWTRDVLDEAAKSGKLDIIKFLHENRTERSSTNAMDLAENIEVTKFLHFNRTEGCTTDAMDNAARRGDLETVEFLHENRTEGCTEEALWKSKDHPDIYTYILSNKIVSMESIQNGRIKTLPYEKNQEDNYEIVDLINKYYGIKIN</sequence>
<organism evidence="1 2">
    <name type="scientific">Cavenderia fasciculata</name>
    <name type="common">Slime mold</name>
    <name type="synonym">Dictyostelium fasciculatum</name>
    <dbReference type="NCBI Taxonomy" id="261658"/>
    <lineage>
        <taxon>Eukaryota</taxon>
        <taxon>Amoebozoa</taxon>
        <taxon>Evosea</taxon>
        <taxon>Eumycetozoa</taxon>
        <taxon>Dictyostelia</taxon>
        <taxon>Acytosteliales</taxon>
        <taxon>Cavenderiaceae</taxon>
        <taxon>Cavenderia</taxon>
    </lineage>
</organism>
<dbReference type="Pfam" id="PF13637">
    <property type="entry name" value="Ank_4"/>
    <property type="match status" value="1"/>
</dbReference>
<dbReference type="AlphaFoldDB" id="F4Q1K1"/>
<dbReference type="InterPro" id="IPR002110">
    <property type="entry name" value="Ankyrin_rpt"/>
</dbReference>
<dbReference type="PANTHER" id="PTHR46586">
    <property type="entry name" value="ANKYRIN REPEAT-CONTAINING PROTEIN"/>
    <property type="match status" value="1"/>
</dbReference>